<dbReference type="PANTHER" id="PTHR42877:SF8">
    <property type="entry name" value="MONOOXYGENASE"/>
    <property type="match status" value="1"/>
</dbReference>
<proteinExistence type="inferred from homology"/>
<evidence type="ECO:0000313" key="3">
    <source>
        <dbReference type="Proteomes" id="UP001063166"/>
    </source>
</evidence>
<keyword evidence="3" id="KW-1185">Reference proteome</keyword>
<comment type="caution">
    <text evidence="2">The sequence shown here is derived from an EMBL/GenBank/DDBJ whole genome shotgun (WGS) entry which is preliminary data.</text>
</comment>
<dbReference type="PANTHER" id="PTHR42877">
    <property type="entry name" value="L-ORNITHINE N(5)-MONOOXYGENASE-RELATED"/>
    <property type="match status" value="1"/>
</dbReference>
<dbReference type="SUPFAM" id="SSF51905">
    <property type="entry name" value="FAD/NAD(P)-binding domain"/>
    <property type="match status" value="2"/>
</dbReference>
<comment type="similarity">
    <text evidence="1">Belongs to the FAD-binding monooxygenase family.</text>
</comment>
<gene>
    <name evidence="2" type="ORF">LshimejAT787_1002510</name>
</gene>
<protein>
    <submittedName>
        <fullName evidence="2">Pyridine nucleotide-disulphide oxidoreductase</fullName>
    </submittedName>
</protein>
<accession>A0A9P3USY6</accession>
<dbReference type="OrthoDB" id="66881at2759"/>
<dbReference type="Pfam" id="PF13450">
    <property type="entry name" value="NAD_binding_8"/>
    <property type="match status" value="1"/>
</dbReference>
<dbReference type="InterPro" id="IPR051209">
    <property type="entry name" value="FAD-bind_Monooxygenase_sf"/>
</dbReference>
<reference evidence="2" key="1">
    <citation type="submission" date="2022-07" db="EMBL/GenBank/DDBJ databases">
        <title>The genome of Lyophyllum shimeji provides insight into the initial evolution of ectomycorrhizal fungal genome.</title>
        <authorList>
            <person name="Kobayashi Y."/>
            <person name="Shibata T."/>
            <person name="Hirakawa H."/>
            <person name="Shigenobu S."/>
            <person name="Nishiyama T."/>
            <person name="Yamada A."/>
            <person name="Hasebe M."/>
            <person name="Kawaguchi M."/>
        </authorList>
    </citation>
    <scope>NUCLEOTIDE SEQUENCE</scope>
    <source>
        <strain evidence="2">AT787</strain>
    </source>
</reference>
<dbReference type="Gene3D" id="3.50.50.60">
    <property type="entry name" value="FAD/NAD(P)-binding domain"/>
    <property type="match status" value="2"/>
</dbReference>
<organism evidence="2 3">
    <name type="scientific">Lyophyllum shimeji</name>
    <name type="common">Hon-shimeji</name>
    <name type="synonym">Tricholoma shimeji</name>
    <dbReference type="NCBI Taxonomy" id="47721"/>
    <lineage>
        <taxon>Eukaryota</taxon>
        <taxon>Fungi</taxon>
        <taxon>Dikarya</taxon>
        <taxon>Basidiomycota</taxon>
        <taxon>Agaricomycotina</taxon>
        <taxon>Agaricomycetes</taxon>
        <taxon>Agaricomycetidae</taxon>
        <taxon>Agaricales</taxon>
        <taxon>Tricholomatineae</taxon>
        <taxon>Lyophyllaceae</taxon>
        <taxon>Lyophyllum</taxon>
    </lineage>
</organism>
<dbReference type="EMBL" id="BRPK01000010">
    <property type="protein sequence ID" value="GLB41651.1"/>
    <property type="molecule type" value="Genomic_DNA"/>
</dbReference>
<evidence type="ECO:0000313" key="2">
    <source>
        <dbReference type="EMBL" id="GLB41651.1"/>
    </source>
</evidence>
<evidence type="ECO:0000256" key="1">
    <source>
        <dbReference type="ARBA" id="ARBA00010139"/>
    </source>
</evidence>
<name>A0A9P3USY6_LYOSH</name>
<dbReference type="Proteomes" id="UP001063166">
    <property type="component" value="Unassembled WGS sequence"/>
</dbReference>
<dbReference type="InterPro" id="IPR036188">
    <property type="entry name" value="FAD/NAD-bd_sf"/>
</dbReference>
<dbReference type="AlphaFoldDB" id="A0A9P3USY6"/>
<sequence>MGSKTSRLAKPDHVVTNAVGHVTTNAHRPPHARENGDIQATVDGASHANENRDTHAEAHPRLKGPIHAERHMKIVCVGAGASGLLLAYKLQRSFENFELVLYEKNEQISGTWFENKYPGCACDVPAHTYTWSFEPKVDWSAVYAGSDEIHGYFESFATKYGLHKYVKLRHCVTHATWDATRDAWDIDVTDLATGQTLRDRADILVNAAGVLNDWRWPDIEGLKEFKGVLVHTANWDRSLDLTGKRVGLIGNGSSAIQVLPAIQPKVAKLTTFIRRGTWVAPAQGFEQHVYAPEELVTFRNDPAAHLAYRKKQEEGTNAIFPMFIAGSAAQDTMFQMMTRQMREKLRGKAEGLAEVLIPQFGVGCRRITPGVGYLEALGKENVEVVYGDIERITERGCVTAVDGAEHELDVLICATGFNTSYMPRFGVVGEGGRSMKQEWAKEAKSYLGMAVAGFPNYFLVIGPNSPIGNGPVLVFMEAQIDYILKLANRWQTENIRSFAPKREAVEDFVAHKDQFMKGTVWEHDCRSWYKSNSVSGKVSALWPGSTLHYLEAIADPRYEDWEIRYKGNRFTWLGNGLSQTEVDATADWAYYVRDHDDSPFLGRKKALKVLNKSGTVDRREITGFLPS</sequence>